<protein>
    <submittedName>
        <fullName evidence="2">Uncharacterized protein</fullName>
    </submittedName>
</protein>
<proteinExistence type="predicted"/>
<reference evidence="3" key="1">
    <citation type="journal article" date="2019" name="Int. J. Syst. Evol. Microbiol.">
        <title>The Global Catalogue of Microorganisms (GCM) 10K type strain sequencing project: providing services to taxonomists for standard genome sequencing and annotation.</title>
        <authorList>
            <consortium name="The Broad Institute Genomics Platform"/>
            <consortium name="The Broad Institute Genome Sequencing Center for Infectious Disease"/>
            <person name="Wu L."/>
            <person name="Ma J."/>
        </authorList>
    </citation>
    <scope>NUCLEOTIDE SEQUENCE [LARGE SCALE GENOMIC DNA]</scope>
    <source>
        <strain evidence="3">JCM 18053</strain>
    </source>
</reference>
<feature type="chain" id="PRO_5047005888" evidence="1">
    <location>
        <begin position="25"/>
        <end position="391"/>
    </location>
</feature>
<dbReference type="RefSeq" id="WP_345734902.1">
    <property type="nucleotide sequence ID" value="NZ_BAABIA010000001.1"/>
</dbReference>
<sequence length="391" mass="44134">MRYFVNLSNIWLVGWLALAFTAAAEGPSVMVCGADVVTVGDAWTKISLMQNEAESLVAERKTDAFAAKTTAILVHLRFMEKNAIMVVGRRQKTLQRSLRSAESLRDEMMRLAHEGEVRSLEERWMELKDVLKLAAAQFPDEALMSTERFAHLLPPVKPILHIQMEPLTELEPGQPLRLKFQMVHLKDLRPVTEADLLLTHGALLHAIICDQSLTDYHHEHPKPTGKPGEWELTFVPRFNQPYRLWINAVPKETGREEFAMNQISLPAIPGAVAENQIALTVKTAGLSAQMSWITESPPRAKAINRASLKISEAEGQVVTDLETYMEAQAHIVGIHEDFRTLLHVHPEGPRDDEGPEIRFSFNPPQTGFYKLFVQIKRLGTIQTFPFSIRVE</sequence>
<dbReference type="EMBL" id="BAABIA010000001">
    <property type="protein sequence ID" value="GAA5134416.1"/>
    <property type="molecule type" value="Genomic_DNA"/>
</dbReference>
<feature type="signal peptide" evidence="1">
    <location>
        <begin position="1"/>
        <end position="24"/>
    </location>
</feature>
<accession>A0ABP9NY22</accession>
<gene>
    <name evidence="2" type="ORF">GCM10023213_06100</name>
</gene>
<evidence type="ECO:0000256" key="1">
    <source>
        <dbReference type="SAM" id="SignalP"/>
    </source>
</evidence>
<comment type="caution">
    <text evidence="2">The sequence shown here is derived from an EMBL/GenBank/DDBJ whole genome shotgun (WGS) entry which is preliminary data.</text>
</comment>
<dbReference type="Proteomes" id="UP001499852">
    <property type="component" value="Unassembled WGS sequence"/>
</dbReference>
<evidence type="ECO:0000313" key="2">
    <source>
        <dbReference type="EMBL" id="GAA5134416.1"/>
    </source>
</evidence>
<keyword evidence="1" id="KW-0732">Signal</keyword>
<keyword evidence="3" id="KW-1185">Reference proteome</keyword>
<name>A0ABP9NY22_9BACT</name>
<organism evidence="2 3">
    <name type="scientific">Prosthecobacter algae</name>
    <dbReference type="NCBI Taxonomy" id="1144682"/>
    <lineage>
        <taxon>Bacteria</taxon>
        <taxon>Pseudomonadati</taxon>
        <taxon>Verrucomicrobiota</taxon>
        <taxon>Verrucomicrobiia</taxon>
        <taxon>Verrucomicrobiales</taxon>
        <taxon>Verrucomicrobiaceae</taxon>
        <taxon>Prosthecobacter</taxon>
    </lineage>
</organism>
<evidence type="ECO:0000313" key="3">
    <source>
        <dbReference type="Proteomes" id="UP001499852"/>
    </source>
</evidence>